<dbReference type="EMBL" id="UZAU01000238">
    <property type="status" value="NOT_ANNOTATED_CDS"/>
    <property type="molecule type" value="Genomic_DNA"/>
</dbReference>
<name>A0A803QVK5_CANSA</name>
<accession>A0A803QVK5</accession>
<dbReference type="AlphaFoldDB" id="A0A803QVK5"/>
<proteinExistence type="predicted"/>
<evidence type="ECO:0000313" key="1">
    <source>
        <dbReference type="EnsemblPlants" id="cds.novel_model_1911_5bd9a17a"/>
    </source>
</evidence>
<evidence type="ECO:0000313" key="2">
    <source>
        <dbReference type="Proteomes" id="UP000596661"/>
    </source>
</evidence>
<organism evidence="1 2">
    <name type="scientific">Cannabis sativa</name>
    <name type="common">Hemp</name>
    <name type="synonym">Marijuana</name>
    <dbReference type="NCBI Taxonomy" id="3483"/>
    <lineage>
        <taxon>Eukaryota</taxon>
        <taxon>Viridiplantae</taxon>
        <taxon>Streptophyta</taxon>
        <taxon>Embryophyta</taxon>
        <taxon>Tracheophyta</taxon>
        <taxon>Spermatophyta</taxon>
        <taxon>Magnoliopsida</taxon>
        <taxon>eudicotyledons</taxon>
        <taxon>Gunneridae</taxon>
        <taxon>Pentapetalae</taxon>
        <taxon>rosids</taxon>
        <taxon>fabids</taxon>
        <taxon>Rosales</taxon>
        <taxon>Cannabaceae</taxon>
        <taxon>Cannabis</taxon>
    </lineage>
</organism>
<reference evidence="1" key="1">
    <citation type="submission" date="2018-11" db="EMBL/GenBank/DDBJ databases">
        <authorList>
            <person name="Grassa J C."/>
        </authorList>
    </citation>
    <scope>NUCLEOTIDE SEQUENCE [LARGE SCALE GENOMIC DNA]</scope>
</reference>
<dbReference type="EnsemblPlants" id="novel_model_1911_5bd9a17a">
    <property type="protein sequence ID" value="cds.novel_model_1911_5bd9a17a"/>
    <property type="gene ID" value="novel_gene_1049_5bd9a17a"/>
</dbReference>
<sequence length="73" mass="8783">MSFHRTYRKPYLMKMTQAITGVGEKFKEVQRPPAWSSSDPKPTNSKPYFFDSKVIPEIWYFDLFTECEKRKKQ</sequence>
<keyword evidence="2" id="KW-1185">Reference proteome</keyword>
<dbReference type="Gramene" id="novel_model_1911_5bd9a17a">
    <property type="protein sequence ID" value="cds.novel_model_1911_5bd9a17a"/>
    <property type="gene ID" value="novel_gene_1049_5bd9a17a"/>
</dbReference>
<dbReference type="Proteomes" id="UP000596661">
    <property type="component" value="Chromosome 2"/>
</dbReference>
<reference evidence="1" key="2">
    <citation type="submission" date="2021-03" db="UniProtKB">
        <authorList>
            <consortium name="EnsemblPlants"/>
        </authorList>
    </citation>
    <scope>IDENTIFICATION</scope>
</reference>
<protein>
    <submittedName>
        <fullName evidence="1">Uncharacterized protein</fullName>
    </submittedName>
</protein>